<evidence type="ECO:0000256" key="1">
    <source>
        <dbReference type="ARBA" id="ARBA00001933"/>
    </source>
</evidence>
<dbReference type="FunFam" id="3.40.640.10:FF:000046">
    <property type="entry name" value="Cystathionine gamma-lyase"/>
    <property type="match status" value="1"/>
</dbReference>
<gene>
    <name evidence="10" type="ORF">g.15244</name>
</gene>
<dbReference type="PANTHER" id="PTHR43379">
    <property type="entry name" value="CYSTATHIONINE GAMMA-SYNTHASE"/>
    <property type="match status" value="1"/>
</dbReference>
<dbReference type="InterPro" id="IPR015421">
    <property type="entry name" value="PyrdxlP-dep_Trfase_major"/>
</dbReference>
<reference evidence="10" key="1">
    <citation type="submission" date="2015-08" db="EMBL/GenBank/DDBJ databases">
        <authorList>
            <person name="Babu N.S."/>
            <person name="Beckwith C.J."/>
            <person name="Beseler K.G."/>
            <person name="Brison A."/>
            <person name="Carone J.V."/>
            <person name="Caskin T.P."/>
            <person name="Diamond M."/>
            <person name="Durham M.E."/>
            <person name="Foxe J.M."/>
            <person name="Go M."/>
            <person name="Henderson B.A."/>
            <person name="Jones I.B."/>
            <person name="McGettigan J.A."/>
            <person name="Micheletti S.J."/>
            <person name="Nasrallah M.E."/>
            <person name="Ortiz D."/>
            <person name="Piller C.R."/>
            <person name="Privatt S.R."/>
            <person name="Schneider S.L."/>
            <person name="Sharp S."/>
            <person name="Smith T.C."/>
            <person name="Stanton J.D."/>
            <person name="Ullery H.E."/>
            <person name="Wilson R.J."/>
            <person name="Serrano M.G."/>
            <person name="Buck G."/>
            <person name="Lee V."/>
            <person name="Wang Y."/>
            <person name="Carvalho R."/>
            <person name="Voegtly L."/>
            <person name="Shi R."/>
            <person name="Duckworth R."/>
            <person name="Johnson A."/>
            <person name="Loviza R."/>
            <person name="Walstead R."/>
            <person name="Shah Z."/>
            <person name="Kiflezghi M."/>
            <person name="Wade K."/>
            <person name="Ball S.L."/>
            <person name="Bradley K.W."/>
            <person name="Asai D.J."/>
            <person name="Bowman C.A."/>
            <person name="Russell D.A."/>
            <person name="Pope W.H."/>
            <person name="Jacobs-Sera D."/>
            <person name="Hendrix R.W."/>
            <person name="Hatfull G.F."/>
        </authorList>
    </citation>
    <scope>NUCLEOTIDE SEQUENCE</scope>
</reference>
<dbReference type="InterPro" id="IPR044639">
    <property type="entry name" value="CGS1/2"/>
</dbReference>
<dbReference type="GO" id="GO:0030170">
    <property type="term" value="F:pyridoxal phosphate binding"/>
    <property type="evidence" value="ECO:0007669"/>
    <property type="project" value="InterPro"/>
</dbReference>
<dbReference type="SUPFAM" id="SSF53383">
    <property type="entry name" value="PLP-dependent transferases"/>
    <property type="match status" value="1"/>
</dbReference>
<dbReference type="EMBL" id="GDKF01003081">
    <property type="protein sequence ID" value="JAT75541.1"/>
    <property type="molecule type" value="Transcribed_RNA"/>
</dbReference>
<evidence type="ECO:0000256" key="4">
    <source>
        <dbReference type="ARBA" id="ARBA00060510"/>
    </source>
</evidence>
<dbReference type="CDD" id="cd00614">
    <property type="entry name" value="CGS_like"/>
    <property type="match status" value="1"/>
</dbReference>
<keyword evidence="3 8" id="KW-0663">Pyridoxal phosphate</keyword>
<feature type="region of interest" description="Disordered" evidence="9">
    <location>
        <begin position="56"/>
        <end position="108"/>
    </location>
</feature>
<comment type="cofactor">
    <cofactor evidence="1 8">
        <name>pyridoxal 5'-phosphate</name>
        <dbReference type="ChEBI" id="CHEBI:597326"/>
    </cofactor>
</comment>
<evidence type="ECO:0000256" key="5">
    <source>
        <dbReference type="ARBA" id="ARBA00093222"/>
    </source>
</evidence>
<dbReference type="GO" id="GO:0019346">
    <property type="term" value="P:transsulfuration"/>
    <property type="evidence" value="ECO:0007669"/>
    <property type="project" value="InterPro"/>
</dbReference>
<dbReference type="GO" id="GO:0009086">
    <property type="term" value="P:methionine biosynthetic process"/>
    <property type="evidence" value="ECO:0007669"/>
    <property type="project" value="InterPro"/>
</dbReference>
<evidence type="ECO:0000313" key="10">
    <source>
        <dbReference type="EMBL" id="JAT75541.1"/>
    </source>
</evidence>
<dbReference type="InterPro" id="IPR015424">
    <property type="entry name" value="PyrdxlP-dep_Trfase"/>
</dbReference>
<evidence type="ECO:0000256" key="9">
    <source>
        <dbReference type="SAM" id="MobiDB-lite"/>
    </source>
</evidence>
<dbReference type="PANTHER" id="PTHR43379:SF1">
    <property type="entry name" value="CYSTATHIONINE GAMMA-SYNTHASE 1, CHLOROPLASTIC-RELATED"/>
    <property type="match status" value="1"/>
</dbReference>
<dbReference type="PROSITE" id="PS00868">
    <property type="entry name" value="CYS_MET_METAB_PP"/>
    <property type="match status" value="1"/>
</dbReference>
<comment type="catalytic activity">
    <reaction evidence="6">
        <text>O-phospho-L-homoserine + L-cysteine = L,L-cystathionine + phosphate</text>
        <dbReference type="Rhea" id="RHEA:80891"/>
        <dbReference type="ChEBI" id="CHEBI:35235"/>
        <dbReference type="ChEBI" id="CHEBI:43474"/>
        <dbReference type="ChEBI" id="CHEBI:57590"/>
        <dbReference type="ChEBI" id="CHEBI:58161"/>
        <dbReference type="EC" id="2.5.1.160"/>
    </reaction>
</comment>
<dbReference type="Gene3D" id="3.40.640.10">
    <property type="entry name" value="Type I PLP-dependent aspartate aminotransferase-like (Major domain)"/>
    <property type="match status" value="1"/>
</dbReference>
<comment type="pathway">
    <text evidence="4">Amino-acid biosynthesis; L-methionine biosynthesis via de novo pathway; L-cystathionine from O-succinyl-L-homoserine: step 1/1.</text>
</comment>
<proteinExistence type="inferred from homology"/>
<dbReference type="FunFam" id="3.90.1150.10:FF:000033">
    <property type="entry name" value="Cystathionine gamma-synthase"/>
    <property type="match status" value="1"/>
</dbReference>
<dbReference type="InterPro" id="IPR015422">
    <property type="entry name" value="PyrdxlP-dep_Trfase_small"/>
</dbReference>
<feature type="non-terminal residue" evidence="10">
    <location>
        <position position="1"/>
    </location>
</feature>
<comment type="catalytic activity">
    <reaction evidence="5">
        <text>O-succinyl-L-homoserine + L-cysteine = L,L-cystathionine + succinate + H(+)</text>
        <dbReference type="Rhea" id="RHEA:20397"/>
        <dbReference type="ChEBI" id="CHEBI:15378"/>
        <dbReference type="ChEBI" id="CHEBI:30031"/>
        <dbReference type="ChEBI" id="CHEBI:35235"/>
        <dbReference type="ChEBI" id="CHEBI:57661"/>
        <dbReference type="ChEBI" id="CHEBI:58161"/>
    </reaction>
</comment>
<evidence type="ECO:0000256" key="2">
    <source>
        <dbReference type="ARBA" id="ARBA00009077"/>
    </source>
</evidence>
<evidence type="ECO:0000256" key="7">
    <source>
        <dbReference type="ARBA" id="ARBA00093596"/>
    </source>
</evidence>
<sequence>RGPPVTPTPNTTPCGTPHRHNLACPVRQRLVTMAPLFIPCTSLPRVYSPLAQRRGPCLPGRQSRSIPFTRPSQPLGRLALAPPTQAASPDLVGSPPPDAVNGNGGEAHQRDHSHVQAEFCQGTLAVHGGERAGRPRVSDSLTTPIVQTATYTFRDTAELIAYQEGRFGSYEYGRYGNPTTRACEEKIRALEGAEDCLVSASGMNSATTMLLALVPAGGHIVTTTDCYRRTRQFIATLLPKMGIGATVIDPSDLGGLAAALDAHPVSLFFSESPTNPYLRCVDVPAIKALCAPRGAAVVIDSTIATPINQRALALGADLVLHSATKYLAGHNDVLAGALAGRGDLVAAVRAMHNVLGGVMDPHAAYLLLRGMKTLDLRVARANATAATLAARLEEHPRVARVHYPGLTSHPDHAIAAAQMDGFGGMVSFEVAGDLWATARFVDACRLPYIAPSMGGVESLIEQPTIVSYWDQGPEERARLGIRDSLVRFSCGVEAAEDIWADLAQALEAV</sequence>
<dbReference type="AlphaFoldDB" id="A0A1D2A8Z1"/>
<organism evidence="10">
    <name type="scientific">Auxenochlorella protothecoides</name>
    <name type="common">Green microalga</name>
    <name type="synonym">Chlorella protothecoides</name>
    <dbReference type="NCBI Taxonomy" id="3075"/>
    <lineage>
        <taxon>Eukaryota</taxon>
        <taxon>Viridiplantae</taxon>
        <taxon>Chlorophyta</taxon>
        <taxon>core chlorophytes</taxon>
        <taxon>Trebouxiophyceae</taxon>
        <taxon>Chlorellales</taxon>
        <taxon>Chlorellaceae</taxon>
        <taxon>Auxenochlorella</taxon>
    </lineage>
</organism>
<evidence type="ECO:0000256" key="3">
    <source>
        <dbReference type="ARBA" id="ARBA00022898"/>
    </source>
</evidence>
<dbReference type="EC" id="2.5.1.160" evidence="7"/>
<dbReference type="GO" id="GO:0009507">
    <property type="term" value="C:chloroplast"/>
    <property type="evidence" value="ECO:0007669"/>
    <property type="project" value="TreeGrafter"/>
</dbReference>
<dbReference type="InterPro" id="IPR000277">
    <property type="entry name" value="Cys/Met-Metab_PyrdxlP-dep_enz"/>
</dbReference>
<dbReference type="Pfam" id="PF01053">
    <property type="entry name" value="Cys_Met_Meta_PP"/>
    <property type="match status" value="1"/>
</dbReference>
<protein>
    <recommendedName>
        <fullName evidence="7">plant cystathionine gamma-synthase</fullName>
        <ecNumber evidence="7">2.5.1.160</ecNumber>
    </recommendedName>
</protein>
<name>A0A1D2A8Z1_AUXPR</name>
<comment type="similarity">
    <text evidence="2 8">Belongs to the trans-sulfuration enzymes family.</text>
</comment>
<dbReference type="GO" id="GO:0003962">
    <property type="term" value="F:cystathionine gamma-synthase activity"/>
    <property type="evidence" value="ECO:0007669"/>
    <property type="project" value="InterPro"/>
</dbReference>
<feature type="compositionally biased region" description="Polar residues" evidence="9">
    <location>
        <begin position="62"/>
        <end position="72"/>
    </location>
</feature>
<accession>A0A1D2A8Z1</accession>
<evidence type="ECO:0000256" key="8">
    <source>
        <dbReference type="RuleBase" id="RU362118"/>
    </source>
</evidence>
<evidence type="ECO:0000256" key="6">
    <source>
        <dbReference type="ARBA" id="ARBA00093261"/>
    </source>
</evidence>
<dbReference type="Gene3D" id="3.90.1150.10">
    <property type="entry name" value="Aspartate Aminotransferase, domain 1"/>
    <property type="match status" value="1"/>
</dbReference>
<dbReference type="InterPro" id="IPR054542">
    <property type="entry name" value="Cys_met_metab_PP"/>
</dbReference>